<gene>
    <name evidence="1" type="ORF">PXEA_LOCUS12731</name>
</gene>
<evidence type="ECO:0000313" key="1">
    <source>
        <dbReference type="EMBL" id="VEL19291.1"/>
    </source>
</evidence>
<comment type="caution">
    <text evidence="1">The sequence shown here is derived from an EMBL/GenBank/DDBJ whole genome shotgun (WGS) entry which is preliminary data.</text>
</comment>
<protein>
    <submittedName>
        <fullName evidence="1">Uncharacterized protein</fullName>
    </submittedName>
</protein>
<reference evidence="1" key="1">
    <citation type="submission" date="2018-11" db="EMBL/GenBank/DDBJ databases">
        <authorList>
            <consortium name="Pathogen Informatics"/>
        </authorList>
    </citation>
    <scope>NUCLEOTIDE SEQUENCE</scope>
</reference>
<dbReference type="EMBL" id="CAAALY010040917">
    <property type="protein sequence ID" value="VEL19291.1"/>
    <property type="molecule type" value="Genomic_DNA"/>
</dbReference>
<name>A0A3S5FDJ8_9PLAT</name>
<sequence>MGALLLELTLVQVRVYGSLSSPFRSPTGKSWNKALFFTNTPTDRLAPAPLSVQPEVSALSGIYALSPANSLLVGFYAQTKNQKFTKTTG</sequence>
<proteinExistence type="predicted"/>
<dbReference type="AlphaFoldDB" id="A0A3S5FDJ8"/>
<evidence type="ECO:0000313" key="2">
    <source>
        <dbReference type="Proteomes" id="UP000784294"/>
    </source>
</evidence>
<accession>A0A3S5FDJ8</accession>
<dbReference type="Proteomes" id="UP000784294">
    <property type="component" value="Unassembled WGS sequence"/>
</dbReference>
<keyword evidence="2" id="KW-1185">Reference proteome</keyword>
<organism evidence="1 2">
    <name type="scientific">Protopolystoma xenopodis</name>
    <dbReference type="NCBI Taxonomy" id="117903"/>
    <lineage>
        <taxon>Eukaryota</taxon>
        <taxon>Metazoa</taxon>
        <taxon>Spiralia</taxon>
        <taxon>Lophotrochozoa</taxon>
        <taxon>Platyhelminthes</taxon>
        <taxon>Monogenea</taxon>
        <taxon>Polyopisthocotylea</taxon>
        <taxon>Polystomatidea</taxon>
        <taxon>Polystomatidae</taxon>
        <taxon>Protopolystoma</taxon>
    </lineage>
</organism>